<dbReference type="InterPro" id="IPR041664">
    <property type="entry name" value="AAA_16"/>
</dbReference>
<sequence length="1080" mass="114599">MAFVGRARALSRLLDAVEEAAGGRARLVLVGGEAGIGKTTLVGESAARSEWSVGWGTCADADRAPAFWPWTTALRGLRATGPVDAPPAADVAELARLLPELAEPGAPAAEPPADPDAARLRLFDAVARSLERRARRAPAFVVLDDLQWADESTLALLDFVTRPYRPVPLVIVAAYRHDELDAGRAATVAELAARGESLLLRGLSGGEVHELVGAVAGAATAERWAAEVHRRTDGHPFLVQQLAEVLADPAQSADAVPSAARDLVLRRVDRLGEGGRRLVEAAAVAGTELLPDVLGEVCGVGATELAERVADGVRAGVLVPGAAGARTRLAHDLVRETVTAELPVARRLELHQQLVETLERRHARGLPVEAADVARHAAAAVPLRGGAPAVHWARAAAAAERSRLAFAEAASHLARARRAVEDAGGPDAGPQLVDLLVDEADARARSGDASAARVLLDDARRRAGALGDADRLGRVALGVQRLGARFAMARDAIVEELETALAGVRGAGTALEAELTAGLARELHHSVPAHRARAAPLSERALDVARTLDDPATLAACLLARHDVLWTPGRAGERRELAREITALAERTGDAERHAEGLLLTANALLELGSPAFRAVLGDYLHAAERFRQPRHDYLALTRHAALAVVDGRLDDGERLIDEASALGERIGEPDTGNVRMSQLLGLVRARGDPDLLRATAAEAVRWWVGVPSHAHAVAAGFSALSGDPDDLDAARRHLDIVLALDTWRDDRSYLWPVFVGGMTTAAVRLDDRAVCAQLLAELEPVADACGVNGALVCFMGSNAHWAGLLAAALGHRADAERWLCRALDVHRRLGARAWEAETGAELATLGAGDGHRERAARTAAELGLHAVTARLGGTAASGVRDGPGDPPADAELRRDGELWRVRHGATTVHLPDLKGLADLAALLACPGRDVHVLDLTGTVEHDRVGGPLLDATAREAYRRRLAELDDDLASARRDHDEGRRERADAERTALLDQLREAAGLAGRDRPLGAGTTERARKAVSGRLREAIQRVGTVLPELGAHLDRSVQTGTHCRYDPRERMTWTLHPAPRPAGRKRTADVE</sequence>
<evidence type="ECO:0000256" key="1">
    <source>
        <dbReference type="ARBA" id="ARBA00022741"/>
    </source>
</evidence>
<evidence type="ECO:0000259" key="4">
    <source>
        <dbReference type="Pfam" id="PF13191"/>
    </source>
</evidence>
<dbReference type="PANTHER" id="PTHR16305:SF35">
    <property type="entry name" value="TRANSCRIPTIONAL ACTIVATOR DOMAIN"/>
    <property type="match status" value="1"/>
</dbReference>
<reference evidence="5 6" key="1">
    <citation type="submission" date="2023-02" db="EMBL/GenBank/DDBJ databases">
        <title>Genome sequencing required for Actinomycetospora new species description.</title>
        <authorList>
            <person name="Saimee Y."/>
            <person name="Duangmal K."/>
        </authorList>
    </citation>
    <scope>NUCLEOTIDE SEQUENCE [LARGE SCALE GENOMIC DNA]</scope>
    <source>
        <strain evidence="5 6">DW7H6</strain>
    </source>
</reference>
<dbReference type="RefSeq" id="WP_274202328.1">
    <property type="nucleotide sequence ID" value="NZ_JAQZAO010000009.1"/>
</dbReference>
<dbReference type="EMBL" id="JAQZAO010000009">
    <property type="protein sequence ID" value="MDD7967808.1"/>
    <property type="molecule type" value="Genomic_DNA"/>
</dbReference>
<keyword evidence="1" id="KW-0547">Nucleotide-binding</keyword>
<dbReference type="Gene3D" id="3.40.50.300">
    <property type="entry name" value="P-loop containing nucleotide triphosphate hydrolases"/>
    <property type="match status" value="1"/>
</dbReference>
<protein>
    <submittedName>
        <fullName evidence="5">AAA family ATPase</fullName>
    </submittedName>
</protein>
<evidence type="ECO:0000256" key="3">
    <source>
        <dbReference type="SAM" id="Coils"/>
    </source>
</evidence>
<organism evidence="5 6">
    <name type="scientific">Actinomycetospora lemnae</name>
    <dbReference type="NCBI Taxonomy" id="3019891"/>
    <lineage>
        <taxon>Bacteria</taxon>
        <taxon>Bacillati</taxon>
        <taxon>Actinomycetota</taxon>
        <taxon>Actinomycetes</taxon>
        <taxon>Pseudonocardiales</taxon>
        <taxon>Pseudonocardiaceae</taxon>
        <taxon>Actinomycetospora</taxon>
    </lineage>
</organism>
<keyword evidence="6" id="KW-1185">Reference proteome</keyword>
<accession>A0ABT5SY74</accession>
<keyword evidence="3" id="KW-0175">Coiled coil</keyword>
<dbReference type="PANTHER" id="PTHR16305">
    <property type="entry name" value="TESTICULAR SOLUBLE ADENYLYL CYCLASE"/>
    <property type="match status" value="1"/>
</dbReference>
<name>A0ABT5SY74_9PSEU</name>
<evidence type="ECO:0000256" key="2">
    <source>
        <dbReference type="ARBA" id="ARBA00022840"/>
    </source>
</evidence>
<keyword evidence="2" id="KW-0067">ATP-binding</keyword>
<dbReference type="InterPro" id="IPR027417">
    <property type="entry name" value="P-loop_NTPase"/>
</dbReference>
<evidence type="ECO:0000313" key="5">
    <source>
        <dbReference type="EMBL" id="MDD7967808.1"/>
    </source>
</evidence>
<feature type="domain" description="Orc1-like AAA ATPase" evidence="4">
    <location>
        <begin position="3"/>
        <end position="171"/>
    </location>
</feature>
<dbReference type="SUPFAM" id="SSF52540">
    <property type="entry name" value="P-loop containing nucleoside triphosphate hydrolases"/>
    <property type="match status" value="1"/>
</dbReference>
<proteinExistence type="predicted"/>
<evidence type="ECO:0000313" key="6">
    <source>
        <dbReference type="Proteomes" id="UP001300763"/>
    </source>
</evidence>
<comment type="caution">
    <text evidence="5">The sequence shown here is derived from an EMBL/GenBank/DDBJ whole genome shotgun (WGS) entry which is preliminary data.</text>
</comment>
<feature type="coiled-coil region" evidence="3">
    <location>
        <begin position="955"/>
        <end position="989"/>
    </location>
</feature>
<dbReference type="Proteomes" id="UP001300763">
    <property type="component" value="Unassembled WGS sequence"/>
</dbReference>
<dbReference type="Pfam" id="PF13191">
    <property type="entry name" value="AAA_16"/>
    <property type="match status" value="1"/>
</dbReference>
<gene>
    <name evidence="5" type="ORF">PGB27_20910</name>
</gene>